<protein>
    <submittedName>
        <fullName evidence="1">Capsule polysaccharide export protein</fullName>
    </submittedName>
</protein>
<dbReference type="AlphaFoldDB" id="A0A023D306"/>
<organism evidence="1 2">
    <name type="scientific">Acidomonas methanolica NBRC 104435</name>
    <dbReference type="NCBI Taxonomy" id="1231351"/>
    <lineage>
        <taxon>Bacteria</taxon>
        <taxon>Pseudomonadati</taxon>
        <taxon>Pseudomonadota</taxon>
        <taxon>Alphaproteobacteria</taxon>
        <taxon>Acetobacterales</taxon>
        <taxon>Acetobacteraceae</taxon>
        <taxon>Acidomonas</taxon>
    </lineage>
</organism>
<reference evidence="1 2" key="2">
    <citation type="journal article" date="2014" name="FEMS Microbiol. Lett.">
        <title>Draft genomic DNA sequence of the facultatively methylotrophic bacterium Acidomonas methanolica type strain MB58.</title>
        <authorList>
            <person name="Higashiura N."/>
            <person name="Hadano H."/>
            <person name="Hirakawa H."/>
            <person name="Matsutani M."/>
            <person name="Takabe S."/>
            <person name="Matsushita K."/>
            <person name="Azuma Y."/>
        </authorList>
    </citation>
    <scope>NUCLEOTIDE SEQUENCE [LARGE SCALE GENOMIC DNA]</scope>
    <source>
        <strain evidence="1 2">MB58</strain>
    </source>
</reference>
<comment type="caution">
    <text evidence="1">The sequence shown here is derived from an EMBL/GenBank/DDBJ whole genome shotgun (WGS) entry which is preliminary data.</text>
</comment>
<dbReference type="Pfam" id="PF05159">
    <property type="entry name" value="Capsule_synth"/>
    <property type="match status" value="2"/>
</dbReference>
<dbReference type="InterPro" id="IPR007833">
    <property type="entry name" value="Capsule_polysaccharide_synth"/>
</dbReference>
<dbReference type="GO" id="GO:0000271">
    <property type="term" value="P:polysaccharide biosynthetic process"/>
    <property type="evidence" value="ECO:0007669"/>
    <property type="project" value="InterPro"/>
</dbReference>
<proteinExistence type="predicted"/>
<keyword evidence="2" id="KW-1185">Reference proteome</keyword>
<dbReference type="EMBL" id="BAND01000031">
    <property type="protein sequence ID" value="GAJ28558.1"/>
    <property type="molecule type" value="Genomic_DNA"/>
</dbReference>
<reference evidence="2" key="1">
    <citation type="journal article" date="2014" name="FEMS Microbiol. Lett.">
        <title>Draft Genomic DNA Sequence of the Facultatively Methylotrophic Bacterium Acidomonas methanolica type strain MB58.</title>
        <authorList>
            <person name="Higashiura N."/>
            <person name="Hadano H."/>
            <person name="Hirakawa H."/>
            <person name="Matsutani M."/>
            <person name="Takabe S."/>
            <person name="Matsushita K."/>
            <person name="Azuma Y."/>
        </authorList>
    </citation>
    <scope>NUCLEOTIDE SEQUENCE [LARGE SCALE GENOMIC DNA]</scope>
    <source>
        <strain evidence="2">MB58</strain>
    </source>
</reference>
<dbReference type="CDD" id="cd16439">
    <property type="entry name" value="beta_Kdo_transferase_KpsC_2"/>
    <property type="match status" value="1"/>
</dbReference>
<name>A0A023D306_ACIMT</name>
<evidence type="ECO:0000313" key="2">
    <source>
        <dbReference type="Proteomes" id="UP000019760"/>
    </source>
</evidence>
<gene>
    <name evidence="1" type="ORF">Amme_031_020</name>
</gene>
<evidence type="ECO:0000313" key="1">
    <source>
        <dbReference type="EMBL" id="GAJ28558.1"/>
    </source>
</evidence>
<dbReference type="GO" id="GO:0015774">
    <property type="term" value="P:polysaccharide transport"/>
    <property type="evidence" value="ECO:0007669"/>
    <property type="project" value="InterPro"/>
</dbReference>
<dbReference type="RefSeq" id="WP_158310313.1">
    <property type="nucleotide sequence ID" value="NZ_BAND01000031.1"/>
</dbReference>
<accession>A0A023D306</accession>
<dbReference type="Proteomes" id="UP000019760">
    <property type="component" value="Unassembled WGS sequence"/>
</dbReference>
<sequence>MWLPTPPWLQGKQVARDATGEIHGRGAADPAGILSGECLDEIAALFALIRRERVGGAFWAPAPDADETIEHILRLPAEERAAHGVWTALRDTLPLDRTLVLPPGSAVPAWLAREAGEGGSRILTRGFDAHRVLGPHVTLWCAEPDALTECLAVLTLAYGGVVQRVGERREELGAAWAYERVRFGTRYVSPLTGQPWSAEEAIRYLGMVRRQMEENRRIAVCTGVAWWKRRKIAAFLAGSAPPVFRRTARAAIRTAEARGGDIAVWSSRLSPALRQCATRRGIGLRLMEDGFIRSAGLGSDLLPPSSIVIDSRGIYFDPTRESDLEHLLATAAFDPELLERARALRQVLVSRGVTKYAAGAGGAATALPDDGRRVILVPGQVADDLSVRLGAPEIGGNPGLLMRVREENPDALIVYRPHPDVDAGHRAGAIPDEDALRLADVISRDGPITAWISRCDELHTMTSLAGFEALLRGKKVVTYGRPFYSGWGLTEDRSTPCVRRNRERSLDELVAATLFLYPRYLDPLTALPCTPELLIERLNDARLWQPNLTMRVRRLQGGLRRWITRRLARRRVFAQKGA</sequence>